<dbReference type="Pfam" id="PF00535">
    <property type="entry name" value="Glycos_transf_2"/>
    <property type="match status" value="1"/>
</dbReference>
<dbReference type="PANTHER" id="PTHR43179">
    <property type="entry name" value="RHAMNOSYLTRANSFERASE WBBL"/>
    <property type="match status" value="1"/>
</dbReference>
<sequence length="269" mass="31036">MTDVSILIVHYNTPLLLRQTLLGIRRAAPQVRYEVIVVDNNPACRVEEAVRREFPEVRVLVAPRNLGFGAGMNLAIPSSRGRYLFVFNPDIAMTSGSLEELVRFMDASPTVGMCGPQLLHPDGSVQASCFRFMDPEVIAWRRLPGASRFPRARRVLDAYVMADWDHADTREVDYLLGASMFARREAVDEVGGFDPAFFVYFEDQDWCRRFWEAGWKVAYHPLSRMVHYHRRETAEGSLLKQILNPLTRVQLKSALYYYRKWRGKHVPQR</sequence>
<comment type="caution">
    <text evidence="3">The sequence shown here is derived from an EMBL/GenBank/DDBJ whole genome shotgun (WGS) entry which is preliminary data.</text>
</comment>
<feature type="domain" description="Glycosyltransferase 2-like" evidence="1">
    <location>
        <begin position="5"/>
        <end position="124"/>
    </location>
</feature>
<gene>
    <name evidence="3" type="ORF">A2856_03350</name>
</gene>
<dbReference type="STRING" id="1802385.A2856_03350"/>
<organism evidence="3 4">
    <name type="scientific">Candidatus Uhrbacteria bacterium RIFCSPHIGHO2_01_FULL_63_20</name>
    <dbReference type="NCBI Taxonomy" id="1802385"/>
    <lineage>
        <taxon>Bacteria</taxon>
        <taxon>Candidatus Uhriibacteriota</taxon>
    </lineage>
</organism>
<dbReference type="EMBL" id="MGDT01000006">
    <property type="protein sequence ID" value="OGL66775.1"/>
    <property type="molecule type" value="Genomic_DNA"/>
</dbReference>
<evidence type="ECO:0000259" key="2">
    <source>
        <dbReference type="Pfam" id="PF13632"/>
    </source>
</evidence>
<dbReference type="PANTHER" id="PTHR43179:SF7">
    <property type="entry name" value="RHAMNOSYLTRANSFERASE WBBL"/>
    <property type="match status" value="1"/>
</dbReference>
<accession>A0A1F7TLC6</accession>
<evidence type="ECO:0000313" key="3">
    <source>
        <dbReference type="EMBL" id="OGL66775.1"/>
    </source>
</evidence>
<name>A0A1F7TLC6_9BACT</name>
<dbReference type="InterPro" id="IPR029044">
    <property type="entry name" value="Nucleotide-diphossugar_trans"/>
</dbReference>
<evidence type="ECO:0000313" key="4">
    <source>
        <dbReference type="Proteomes" id="UP000177885"/>
    </source>
</evidence>
<dbReference type="Gene3D" id="3.90.550.10">
    <property type="entry name" value="Spore Coat Polysaccharide Biosynthesis Protein SpsA, Chain A"/>
    <property type="match status" value="1"/>
</dbReference>
<dbReference type="InterPro" id="IPR001173">
    <property type="entry name" value="Glyco_trans_2-like"/>
</dbReference>
<evidence type="ECO:0000259" key="1">
    <source>
        <dbReference type="Pfam" id="PF00535"/>
    </source>
</evidence>
<feature type="domain" description="Glycosyltransferase 2-like" evidence="2">
    <location>
        <begin position="175"/>
        <end position="225"/>
    </location>
</feature>
<dbReference type="CDD" id="cd04186">
    <property type="entry name" value="GT_2_like_c"/>
    <property type="match status" value="1"/>
</dbReference>
<dbReference type="Pfam" id="PF13632">
    <property type="entry name" value="Glyco_trans_2_3"/>
    <property type="match status" value="1"/>
</dbReference>
<protein>
    <recommendedName>
        <fullName evidence="1 2">Glycosyltransferase 2-like domain-containing protein</fullName>
    </recommendedName>
</protein>
<reference evidence="3 4" key="1">
    <citation type="journal article" date="2016" name="Nat. Commun.">
        <title>Thousands of microbial genomes shed light on interconnected biogeochemical processes in an aquifer system.</title>
        <authorList>
            <person name="Anantharaman K."/>
            <person name="Brown C.T."/>
            <person name="Hug L.A."/>
            <person name="Sharon I."/>
            <person name="Castelle C.J."/>
            <person name="Probst A.J."/>
            <person name="Thomas B.C."/>
            <person name="Singh A."/>
            <person name="Wilkins M.J."/>
            <person name="Karaoz U."/>
            <person name="Brodie E.L."/>
            <person name="Williams K.H."/>
            <person name="Hubbard S.S."/>
            <person name="Banfield J.F."/>
        </authorList>
    </citation>
    <scope>NUCLEOTIDE SEQUENCE [LARGE SCALE GENOMIC DNA]</scope>
</reference>
<dbReference type="Proteomes" id="UP000177885">
    <property type="component" value="Unassembled WGS sequence"/>
</dbReference>
<proteinExistence type="predicted"/>
<dbReference type="SUPFAM" id="SSF53448">
    <property type="entry name" value="Nucleotide-diphospho-sugar transferases"/>
    <property type="match status" value="1"/>
</dbReference>
<dbReference type="AlphaFoldDB" id="A0A1F7TLC6"/>